<reference evidence="2" key="1">
    <citation type="submission" date="2024-07" db="EMBL/GenBank/DDBJ databases">
        <authorList>
            <person name="Bringhurst R.M."/>
            <person name="Homer T.E."/>
        </authorList>
    </citation>
    <scope>NUCLEOTIDE SEQUENCE</scope>
</reference>
<feature type="region of interest" description="Disordered" evidence="1">
    <location>
        <begin position="221"/>
        <end position="240"/>
    </location>
</feature>
<evidence type="ECO:0000256" key="1">
    <source>
        <dbReference type="SAM" id="MobiDB-lite"/>
    </source>
</evidence>
<protein>
    <submittedName>
        <fullName evidence="2">Uncharacterized protein</fullName>
    </submittedName>
</protein>
<organism evidence="2">
    <name type="scientific">Pseudomonas phage HRDY3</name>
    <dbReference type="NCBI Taxonomy" id="3236930"/>
    <lineage>
        <taxon>Viruses</taxon>
    </lineage>
</organism>
<evidence type="ECO:0000313" key="2">
    <source>
        <dbReference type="EMBL" id="XDJ15348.1"/>
    </source>
</evidence>
<proteinExistence type="predicted"/>
<accession>A0AB39CET0</accession>
<feature type="compositionally biased region" description="Acidic residues" evidence="1">
    <location>
        <begin position="227"/>
        <end position="240"/>
    </location>
</feature>
<name>A0AB39CET0_9VIRU</name>
<dbReference type="EMBL" id="PQ015379">
    <property type="protein sequence ID" value="XDJ15348.1"/>
    <property type="molecule type" value="Genomic_DNA"/>
</dbReference>
<sequence length="337" mass="38440">MKFVNSRPHNLSLITGDVSKKLKTTKAMKGYCFDMSLSYINFVAGSDIFAYVEIEVGKSFNGFRLYHTINDSRDFLLMEYNVGPESHITKLAEYAHRQGGVKVPETMDEWLVETIAKRLAKIKLIGNYLIKLQQGGKNARQLLYKVQSEMGLPISHFVFDAYTDGETMLGSKFDLVEQHGDDVLVAYNRMFYDLREQGSGYETIGLGFYPVDEHEAVTEDWDRRAEEEEEKFDDDHEEEEEDFEQRLDIDEDEDQLVDNLSCLSTTGLSILFNAVIDTGAVVLEDSEARLYSGLKRRNIIIDELAELLDRKELFKVALEAALPEGDAQLIRAMIPEV</sequence>